<organism evidence="8 9">
    <name type="scientific">Saccharata proteae CBS 121410</name>
    <dbReference type="NCBI Taxonomy" id="1314787"/>
    <lineage>
        <taxon>Eukaryota</taxon>
        <taxon>Fungi</taxon>
        <taxon>Dikarya</taxon>
        <taxon>Ascomycota</taxon>
        <taxon>Pezizomycotina</taxon>
        <taxon>Dothideomycetes</taxon>
        <taxon>Dothideomycetes incertae sedis</taxon>
        <taxon>Botryosphaeriales</taxon>
        <taxon>Saccharataceae</taxon>
        <taxon>Saccharata</taxon>
    </lineage>
</organism>
<dbReference type="EC" id="1.2.1.3" evidence="3"/>
<dbReference type="InterPro" id="IPR015590">
    <property type="entry name" value="Aldehyde_DH_dom"/>
</dbReference>
<dbReference type="InterPro" id="IPR029510">
    <property type="entry name" value="Ald_DH_CS_GLU"/>
</dbReference>
<dbReference type="PANTHER" id="PTHR11699">
    <property type="entry name" value="ALDEHYDE DEHYDROGENASE-RELATED"/>
    <property type="match status" value="1"/>
</dbReference>
<dbReference type="SUPFAM" id="SSF53720">
    <property type="entry name" value="ALDH-like"/>
    <property type="match status" value="1"/>
</dbReference>
<dbReference type="Pfam" id="PF00171">
    <property type="entry name" value="Aldedh"/>
    <property type="match status" value="1"/>
</dbReference>
<keyword evidence="9" id="KW-1185">Reference proteome</keyword>
<evidence type="ECO:0000256" key="6">
    <source>
        <dbReference type="RuleBase" id="RU003345"/>
    </source>
</evidence>
<evidence type="ECO:0000256" key="5">
    <source>
        <dbReference type="PROSITE-ProRule" id="PRU10007"/>
    </source>
</evidence>
<feature type="domain" description="Aldehyde dehydrogenase" evidence="7">
    <location>
        <begin position="34"/>
        <end position="480"/>
    </location>
</feature>
<dbReference type="OrthoDB" id="310895at2759"/>
<gene>
    <name evidence="8" type="ORF">K490DRAFT_36356</name>
</gene>
<keyword evidence="2 6" id="KW-0560">Oxidoreductase</keyword>
<dbReference type="Gene3D" id="3.40.605.10">
    <property type="entry name" value="Aldehyde Dehydrogenase, Chain A, domain 1"/>
    <property type="match status" value="1"/>
</dbReference>
<dbReference type="AlphaFoldDB" id="A0A9P4LYH3"/>
<protein>
    <recommendedName>
        <fullName evidence="3">aldehyde dehydrogenase (NAD(+))</fullName>
        <ecNumber evidence="3">1.2.1.3</ecNumber>
    </recommendedName>
</protein>
<dbReference type="EMBL" id="ML978713">
    <property type="protein sequence ID" value="KAF2089905.1"/>
    <property type="molecule type" value="Genomic_DNA"/>
</dbReference>
<dbReference type="Proteomes" id="UP000799776">
    <property type="component" value="Unassembled WGS sequence"/>
</dbReference>
<dbReference type="GO" id="GO:0004029">
    <property type="term" value="F:aldehyde dehydrogenase (NAD+) activity"/>
    <property type="evidence" value="ECO:0007669"/>
    <property type="project" value="UniProtKB-EC"/>
</dbReference>
<comment type="caution">
    <text evidence="8">The sequence shown here is derived from an EMBL/GenBank/DDBJ whole genome shotgun (WGS) entry which is preliminary data.</text>
</comment>
<dbReference type="InterPro" id="IPR044086">
    <property type="entry name" value="LUC3-like"/>
</dbReference>
<evidence type="ECO:0000256" key="2">
    <source>
        <dbReference type="ARBA" id="ARBA00023002"/>
    </source>
</evidence>
<reference evidence="8" key="1">
    <citation type="journal article" date="2020" name="Stud. Mycol.">
        <title>101 Dothideomycetes genomes: a test case for predicting lifestyles and emergence of pathogens.</title>
        <authorList>
            <person name="Haridas S."/>
            <person name="Albert R."/>
            <person name="Binder M."/>
            <person name="Bloem J."/>
            <person name="Labutti K."/>
            <person name="Salamov A."/>
            <person name="Andreopoulos B."/>
            <person name="Baker S."/>
            <person name="Barry K."/>
            <person name="Bills G."/>
            <person name="Bluhm B."/>
            <person name="Cannon C."/>
            <person name="Castanera R."/>
            <person name="Culley D."/>
            <person name="Daum C."/>
            <person name="Ezra D."/>
            <person name="Gonzalez J."/>
            <person name="Henrissat B."/>
            <person name="Kuo A."/>
            <person name="Liang C."/>
            <person name="Lipzen A."/>
            <person name="Lutzoni F."/>
            <person name="Magnuson J."/>
            <person name="Mondo S."/>
            <person name="Nolan M."/>
            <person name="Ohm R."/>
            <person name="Pangilinan J."/>
            <person name="Park H.-J."/>
            <person name="Ramirez L."/>
            <person name="Alfaro M."/>
            <person name="Sun H."/>
            <person name="Tritt A."/>
            <person name="Yoshinaga Y."/>
            <person name="Zwiers L.-H."/>
            <person name="Turgeon B."/>
            <person name="Goodwin S."/>
            <person name="Spatafora J."/>
            <person name="Crous P."/>
            <person name="Grigoriev I."/>
        </authorList>
    </citation>
    <scope>NUCLEOTIDE SEQUENCE</scope>
    <source>
        <strain evidence="8">CBS 121410</strain>
    </source>
</reference>
<sequence length="488" mass="53295">MAPSATNGANGTHSKLDFTSFSNIINGKLTQTKETRHGINPATLEKLAPVPVATEKDVDDAVKAAKEAFESFKKTTFEERAAMLNAYADSLQEYRDDFSKLLTIEQGKPISMANMEVDGSIAFLRAFSKMNVGEEVVAEDDEKKTIVRYTPLGVCVGIVPWNFPITLSTGKIGPAIMTGNCMILKPSPFTPYCNLKLVELATRHFPPGVLQCLSGDEHLGPMLTAHPGPDKISFTGSTATGKKVMESASKTLKRVTLELGGKDPAIVCKNVDIAATAPQVATFAFLNSGQICLAVKRIYVHEDIYDEFLKACVEHTKTLKMGNGQDDGVFMGPVQNSMQYEKVKEFFADVHDKNMKVAVGGTNDRKDGYFITPTIIDNPSETSKIVTEEPFGPIVPLLKWKDERDVIARANDTRMGLGASVWSNDLEEAERIARQIDAGSVWVNTHLDLDPNVPFGGHKESGVGYEWSLGGLKAYCNAQSLFFKKKVA</sequence>
<evidence type="ECO:0000313" key="8">
    <source>
        <dbReference type="EMBL" id="KAF2089905.1"/>
    </source>
</evidence>
<dbReference type="InterPro" id="IPR016162">
    <property type="entry name" value="Ald_DH_N"/>
</dbReference>
<evidence type="ECO:0000256" key="3">
    <source>
        <dbReference type="ARBA" id="ARBA00024226"/>
    </source>
</evidence>
<dbReference type="Gene3D" id="3.40.309.10">
    <property type="entry name" value="Aldehyde Dehydrogenase, Chain A, domain 2"/>
    <property type="match status" value="1"/>
</dbReference>
<dbReference type="InterPro" id="IPR016163">
    <property type="entry name" value="Ald_DH_C"/>
</dbReference>
<dbReference type="CDD" id="cd07106">
    <property type="entry name" value="ALDH_AldA-AAD23400"/>
    <property type="match status" value="1"/>
</dbReference>
<evidence type="ECO:0000259" key="7">
    <source>
        <dbReference type="Pfam" id="PF00171"/>
    </source>
</evidence>
<evidence type="ECO:0000313" key="9">
    <source>
        <dbReference type="Proteomes" id="UP000799776"/>
    </source>
</evidence>
<evidence type="ECO:0000256" key="4">
    <source>
        <dbReference type="ARBA" id="ARBA00049194"/>
    </source>
</evidence>
<dbReference type="InterPro" id="IPR016161">
    <property type="entry name" value="Ald_DH/histidinol_DH"/>
</dbReference>
<feature type="active site" evidence="5">
    <location>
        <position position="258"/>
    </location>
</feature>
<comment type="similarity">
    <text evidence="1 6">Belongs to the aldehyde dehydrogenase family.</text>
</comment>
<dbReference type="FunFam" id="3.40.605.10:FF:000007">
    <property type="entry name" value="NAD/NADP-dependent betaine aldehyde dehydrogenase"/>
    <property type="match status" value="1"/>
</dbReference>
<evidence type="ECO:0000256" key="1">
    <source>
        <dbReference type="ARBA" id="ARBA00009986"/>
    </source>
</evidence>
<dbReference type="PROSITE" id="PS00687">
    <property type="entry name" value="ALDEHYDE_DEHYDR_GLU"/>
    <property type="match status" value="1"/>
</dbReference>
<dbReference type="FunFam" id="3.40.309.10:FF:000009">
    <property type="entry name" value="Aldehyde dehydrogenase A"/>
    <property type="match status" value="1"/>
</dbReference>
<name>A0A9P4LYH3_9PEZI</name>
<proteinExistence type="inferred from homology"/>
<accession>A0A9P4LYH3</accession>
<dbReference type="PROSITE" id="PS00070">
    <property type="entry name" value="ALDEHYDE_DEHYDR_CYS"/>
    <property type="match status" value="1"/>
</dbReference>
<dbReference type="InterPro" id="IPR016160">
    <property type="entry name" value="Ald_DH_CS_CYS"/>
</dbReference>
<comment type="catalytic activity">
    <reaction evidence="4">
        <text>an aldehyde + NAD(+) + H2O = a carboxylate + NADH + 2 H(+)</text>
        <dbReference type="Rhea" id="RHEA:16185"/>
        <dbReference type="ChEBI" id="CHEBI:15377"/>
        <dbReference type="ChEBI" id="CHEBI:15378"/>
        <dbReference type="ChEBI" id="CHEBI:17478"/>
        <dbReference type="ChEBI" id="CHEBI:29067"/>
        <dbReference type="ChEBI" id="CHEBI:57540"/>
        <dbReference type="ChEBI" id="CHEBI:57945"/>
        <dbReference type="EC" id="1.2.1.3"/>
    </reaction>
</comment>